<reference evidence="1 2" key="1">
    <citation type="submission" date="2017-10" db="EMBL/GenBank/DDBJ databases">
        <title>Draft genome of Longimonas halophila.</title>
        <authorList>
            <person name="Goh K.M."/>
            <person name="Shamsir M.S."/>
            <person name="Lim S.W."/>
        </authorList>
    </citation>
    <scope>NUCLEOTIDE SEQUENCE [LARGE SCALE GENOMIC DNA]</scope>
    <source>
        <strain evidence="1 2">KCTC 42399</strain>
    </source>
</reference>
<accession>A0A2H3NN33</accession>
<protein>
    <submittedName>
        <fullName evidence="1">Uncharacterized protein</fullName>
    </submittedName>
</protein>
<comment type="caution">
    <text evidence="1">The sequence shown here is derived from an EMBL/GenBank/DDBJ whole genome shotgun (WGS) entry which is preliminary data.</text>
</comment>
<name>A0A2H3NN33_9BACT</name>
<keyword evidence="2" id="KW-1185">Reference proteome</keyword>
<evidence type="ECO:0000313" key="2">
    <source>
        <dbReference type="Proteomes" id="UP000221024"/>
    </source>
</evidence>
<dbReference type="EMBL" id="PDEP01000009">
    <property type="protein sequence ID" value="PEN06260.1"/>
    <property type="molecule type" value="Genomic_DNA"/>
</dbReference>
<gene>
    <name evidence="1" type="ORF">CRI93_10580</name>
</gene>
<dbReference type="AlphaFoldDB" id="A0A2H3NN33"/>
<organism evidence="1 2">
    <name type="scientific">Longimonas halophila</name>
    <dbReference type="NCBI Taxonomy" id="1469170"/>
    <lineage>
        <taxon>Bacteria</taxon>
        <taxon>Pseudomonadati</taxon>
        <taxon>Rhodothermota</taxon>
        <taxon>Rhodothermia</taxon>
        <taxon>Rhodothermales</taxon>
        <taxon>Salisaetaceae</taxon>
        <taxon>Longimonas</taxon>
    </lineage>
</organism>
<dbReference type="Proteomes" id="UP000221024">
    <property type="component" value="Unassembled WGS sequence"/>
</dbReference>
<evidence type="ECO:0000313" key="1">
    <source>
        <dbReference type="EMBL" id="PEN06260.1"/>
    </source>
</evidence>
<proteinExistence type="predicted"/>
<sequence length="174" mass="19061">MPMAASSSESDVAPILQVAHTSAHMRRHCHEALQSEGPCIVLAGGTRAERQQTFGTIIDLADQNALQFRAASLVGERRKHTQNSLRKVFDSGSEERALLFVDGLDTLLTWHHVDEPATTDEDAMPSTAEYFFQRVESYLYPVVLGVDNAVHVDALRQCSPHLVITHGSPEGTAV</sequence>